<feature type="compositionally biased region" description="Basic and acidic residues" evidence="1">
    <location>
        <begin position="31"/>
        <end position="54"/>
    </location>
</feature>
<feature type="region of interest" description="Disordered" evidence="1">
    <location>
        <begin position="1"/>
        <end position="134"/>
    </location>
</feature>
<reference evidence="3" key="1">
    <citation type="submission" date="2016-10" db="EMBL/GenBank/DDBJ databases">
        <authorList>
            <person name="Varghese N."/>
            <person name="Submissions S."/>
        </authorList>
    </citation>
    <scope>NUCLEOTIDE SEQUENCE [LARGE SCALE GENOMIC DNA]</scope>
    <source>
        <strain evidence="3">CGMCC 4.3504</strain>
    </source>
</reference>
<proteinExistence type="predicted"/>
<dbReference type="AlphaFoldDB" id="A0A1G6V8Z5"/>
<dbReference type="EMBL" id="FMZK01000008">
    <property type="protein sequence ID" value="SDD50180.1"/>
    <property type="molecule type" value="Genomic_DNA"/>
</dbReference>
<sequence length="134" mass="14118">MYGHRADAFRRGETAGQYGIGGICPKGPGEQGHKALDNGERMCDARPVRREAERSVPGTGSRERTPPDPREGAGVLAAEHRGEGSRARVGLRPARSGREARSPPGGVHHGGEVLAVEDGLPPVPPVPAPVGRRR</sequence>
<accession>A0A1G6V8Z5</accession>
<protein>
    <submittedName>
        <fullName evidence="2">Uncharacterized protein</fullName>
    </submittedName>
</protein>
<evidence type="ECO:0000313" key="3">
    <source>
        <dbReference type="Proteomes" id="UP000182100"/>
    </source>
</evidence>
<feature type="compositionally biased region" description="Basic and acidic residues" evidence="1">
    <location>
        <begin position="1"/>
        <end position="13"/>
    </location>
</feature>
<evidence type="ECO:0000313" key="2">
    <source>
        <dbReference type="EMBL" id="SDD50180.1"/>
    </source>
</evidence>
<feature type="compositionally biased region" description="Basic and acidic residues" evidence="1">
    <location>
        <begin position="61"/>
        <end position="71"/>
    </location>
</feature>
<name>A0A1G6V8Z5_9ACTN</name>
<keyword evidence="3" id="KW-1185">Reference proteome</keyword>
<organism evidence="2 3">
    <name type="scientific">Streptomyces prasinopilosus</name>
    <dbReference type="NCBI Taxonomy" id="67344"/>
    <lineage>
        <taxon>Bacteria</taxon>
        <taxon>Bacillati</taxon>
        <taxon>Actinomycetota</taxon>
        <taxon>Actinomycetes</taxon>
        <taxon>Kitasatosporales</taxon>
        <taxon>Streptomycetaceae</taxon>
        <taxon>Streptomyces</taxon>
    </lineage>
</organism>
<gene>
    <name evidence="2" type="ORF">SAMN05216505_108176</name>
</gene>
<dbReference type="STRING" id="67344.SAMN05216505_108176"/>
<evidence type="ECO:0000256" key="1">
    <source>
        <dbReference type="SAM" id="MobiDB-lite"/>
    </source>
</evidence>
<dbReference type="Proteomes" id="UP000182100">
    <property type="component" value="Unassembled WGS sequence"/>
</dbReference>